<keyword evidence="11" id="KW-1185">Reference proteome</keyword>
<reference evidence="10 11" key="1">
    <citation type="submission" date="2020-03" db="EMBL/GenBank/DDBJ databases">
        <title>Leucobacter sp. nov., isolated from beetles.</title>
        <authorList>
            <person name="Hyun D.-W."/>
            <person name="Bae J.-W."/>
        </authorList>
    </citation>
    <scope>NUCLEOTIDE SEQUENCE [LARGE SCALE GENOMIC DNA]</scope>
    <source>
        <strain evidence="10 11">HDW9C</strain>
    </source>
</reference>
<evidence type="ECO:0000256" key="3">
    <source>
        <dbReference type="ARBA" id="ARBA00023082"/>
    </source>
</evidence>
<dbReference type="RefSeq" id="WP_166291228.1">
    <property type="nucleotide sequence ID" value="NZ_CP049863.1"/>
</dbReference>
<feature type="region of interest" description="Disordered" evidence="6">
    <location>
        <begin position="303"/>
        <end position="378"/>
    </location>
</feature>
<feature type="transmembrane region" description="Helical" evidence="7">
    <location>
        <begin position="231"/>
        <end position="251"/>
    </location>
</feature>
<keyword evidence="7" id="KW-0812">Transmembrane</keyword>
<dbReference type="AlphaFoldDB" id="A0A6G7XFA1"/>
<keyword evidence="4" id="KW-0238">DNA-binding</keyword>
<dbReference type="SUPFAM" id="SSF88659">
    <property type="entry name" value="Sigma3 and sigma4 domains of RNA polymerase sigma factors"/>
    <property type="match status" value="1"/>
</dbReference>
<dbReference type="InterPro" id="IPR013324">
    <property type="entry name" value="RNA_pol_sigma_r3/r4-like"/>
</dbReference>
<feature type="domain" description="RNA polymerase sigma-70 region 2" evidence="8">
    <location>
        <begin position="17"/>
        <end position="84"/>
    </location>
</feature>
<dbReference type="InterPro" id="IPR013325">
    <property type="entry name" value="RNA_pol_sigma_r2"/>
</dbReference>
<dbReference type="PANTHER" id="PTHR43133:SF8">
    <property type="entry name" value="RNA POLYMERASE SIGMA FACTOR HI_1459-RELATED"/>
    <property type="match status" value="1"/>
</dbReference>
<evidence type="ECO:0000259" key="8">
    <source>
        <dbReference type="Pfam" id="PF04542"/>
    </source>
</evidence>
<dbReference type="Pfam" id="PF08281">
    <property type="entry name" value="Sigma70_r4_2"/>
    <property type="match status" value="1"/>
</dbReference>
<gene>
    <name evidence="10" type="ORF">G7068_08825</name>
</gene>
<dbReference type="InterPro" id="IPR036388">
    <property type="entry name" value="WH-like_DNA-bd_sf"/>
</dbReference>
<dbReference type="Gene3D" id="1.10.1740.10">
    <property type="match status" value="1"/>
</dbReference>
<dbReference type="InterPro" id="IPR014284">
    <property type="entry name" value="RNA_pol_sigma-70_dom"/>
</dbReference>
<evidence type="ECO:0000256" key="5">
    <source>
        <dbReference type="ARBA" id="ARBA00023163"/>
    </source>
</evidence>
<organism evidence="10 11">
    <name type="scientific">Leucobacter viscericola</name>
    <dbReference type="NCBI Taxonomy" id="2714935"/>
    <lineage>
        <taxon>Bacteria</taxon>
        <taxon>Bacillati</taxon>
        <taxon>Actinomycetota</taxon>
        <taxon>Actinomycetes</taxon>
        <taxon>Micrococcales</taxon>
        <taxon>Microbacteriaceae</taxon>
        <taxon>Leucobacter</taxon>
    </lineage>
</organism>
<feature type="domain" description="RNA polymerase sigma factor 70 region 4 type 2" evidence="9">
    <location>
        <begin position="117"/>
        <end position="168"/>
    </location>
</feature>
<keyword evidence="3" id="KW-0731">Sigma factor</keyword>
<dbReference type="Gene3D" id="1.10.10.10">
    <property type="entry name" value="Winged helix-like DNA-binding domain superfamily/Winged helix DNA-binding domain"/>
    <property type="match status" value="1"/>
</dbReference>
<dbReference type="SUPFAM" id="SSF88946">
    <property type="entry name" value="Sigma2 domain of RNA polymerase sigma factors"/>
    <property type="match status" value="1"/>
</dbReference>
<keyword evidence="7" id="KW-1133">Transmembrane helix</keyword>
<dbReference type="Pfam" id="PF04542">
    <property type="entry name" value="Sigma70_r2"/>
    <property type="match status" value="1"/>
</dbReference>
<dbReference type="KEGG" id="lvi:G7068_08825"/>
<feature type="compositionally biased region" description="Low complexity" evidence="6">
    <location>
        <begin position="348"/>
        <end position="361"/>
    </location>
</feature>
<dbReference type="InterPro" id="IPR013249">
    <property type="entry name" value="RNA_pol_sigma70_r4_t2"/>
</dbReference>
<evidence type="ECO:0000313" key="11">
    <source>
        <dbReference type="Proteomes" id="UP000502677"/>
    </source>
</evidence>
<dbReference type="PANTHER" id="PTHR43133">
    <property type="entry name" value="RNA POLYMERASE ECF-TYPE SIGMA FACTO"/>
    <property type="match status" value="1"/>
</dbReference>
<evidence type="ECO:0000313" key="10">
    <source>
        <dbReference type="EMBL" id="QIK63290.1"/>
    </source>
</evidence>
<evidence type="ECO:0000256" key="6">
    <source>
        <dbReference type="SAM" id="MobiDB-lite"/>
    </source>
</evidence>
<evidence type="ECO:0000256" key="2">
    <source>
        <dbReference type="ARBA" id="ARBA00023015"/>
    </source>
</evidence>
<dbReference type="Proteomes" id="UP000502677">
    <property type="component" value="Chromosome"/>
</dbReference>
<evidence type="ECO:0000256" key="4">
    <source>
        <dbReference type="ARBA" id="ARBA00023125"/>
    </source>
</evidence>
<name>A0A6G7XFA1_9MICO</name>
<dbReference type="GO" id="GO:0003677">
    <property type="term" value="F:DNA binding"/>
    <property type="evidence" value="ECO:0007669"/>
    <property type="project" value="UniProtKB-KW"/>
</dbReference>
<dbReference type="GO" id="GO:0006352">
    <property type="term" value="P:DNA-templated transcription initiation"/>
    <property type="evidence" value="ECO:0007669"/>
    <property type="project" value="InterPro"/>
</dbReference>
<accession>A0A6G7XFA1</accession>
<sequence length="465" mass="48612">MQSSTSAAMSDEAFGELFDQLRPKLVGYAHGYVRDSAASEDVVSEAFLSVLAMIRKGAGPTPETFLSYMRVCIRNESINYGKRVNREVATDELADLLDAEANVDPDLVGNETWDEGAISRAYAALPQRAQQVLWLAEVDGEKMADIGEALEISPQAVATAAFRAREALRLNYLVEVTAGESACASLPQMYLAQSVLNVVPSKRAKRVARHLEECAHCTATAKRMRSISLPVNTLVVVAASGALMHEIVWGAAPASATTGAAAGTTVTTAWFARKGVIAIMAGAGALVIAIGLLLLNAPVNSDAARDSGTSGTAHSAGGSTVQDQGSTSSPKKQGETKAPPTKPKSDKPSSNTDSGTNNSGDGNSGGGDADVELPPGVRSLDWANGDHIALLNVRFDQSTRPDAYSVTVTAPPGVSILNASAGCEVSGSTAVCIPDPTFVGLDDYNWKFQLSDETDGFPKAQIARL</sequence>
<keyword evidence="2" id="KW-0805">Transcription regulation</keyword>
<evidence type="ECO:0000259" key="9">
    <source>
        <dbReference type="Pfam" id="PF08281"/>
    </source>
</evidence>
<feature type="compositionally biased region" description="Low complexity" evidence="6">
    <location>
        <begin position="307"/>
        <end position="320"/>
    </location>
</feature>
<evidence type="ECO:0000256" key="7">
    <source>
        <dbReference type="SAM" id="Phobius"/>
    </source>
</evidence>
<dbReference type="NCBIfam" id="TIGR02937">
    <property type="entry name" value="sigma70-ECF"/>
    <property type="match status" value="1"/>
</dbReference>
<comment type="similarity">
    <text evidence="1">Belongs to the sigma-70 factor family. ECF subfamily.</text>
</comment>
<dbReference type="GO" id="GO:0016987">
    <property type="term" value="F:sigma factor activity"/>
    <property type="evidence" value="ECO:0007669"/>
    <property type="project" value="UniProtKB-KW"/>
</dbReference>
<feature type="transmembrane region" description="Helical" evidence="7">
    <location>
        <begin position="271"/>
        <end position="295"/>
    </location>
</feature>
<dbReference type="InterPro" id="IPR039425">
    <property type="entry name" value="RNA_pol_sigma-70-like"/>
</dbReference>
<keyword evidence="7" id="KW-0472">Membrane</keyword>
<proteinExistence type="inferred from homology"/>
<evidence type="ECO:0000256" key="1">
    <source>
        <dbReference type="ARBA" id="ARBA00010641"/>
    </source>
</evidence>
<feature type="compositionally biased region" description="Polar residues" evidence="6">
    <location>
        <begin position="321"/>
        <end position="331"/>
    </location>
</feature>
<dbReference type="EMBL" id="CP049863">
    <property type="protein sequence ID" value="QIK63290.1"/>
    <property type="molecule type" value="Genomic_DNA"/>
</dbReference>
<dbReference type="InterPro" id="IPR007627">
    <property type="entry name" value="RNA_pol_sigma70_r2"/>
</dbReference>
<keyword evidence="5" id="KW-0804">Transcription</keyword>
<protein>
    <submittedName>
        <fullName evidence="10">RNA polymerase sigma factor</fullName>
    </submittedName>
</protein>